<feature type="compositionally biased region" description="Basic and acidic residues" evidence="1">
    <location>
        <begin position="1"/>
        <end position="13"/>
    </location>
</feature>
<evidence type="ECO:0000313" key="3">
    <source>
        <dbReference type="Proteomes" id="UP001054945"/>
    </source>
</evidence>
<sequence>MRSEMDSLRHEFQNYKSDSLSRRTNNQPTLSPSWISYTATSGSVSPNRNVMNSEPIATPIYTSTSPSPSGSQKFKKSWNECH</sequence>
<evidence type="ECO:0000256" key="1">
    <source>
        <dbReference type="SAM" id="MobiDB-lite"/>
    </source>
</evidence>
<keyword evidence="3" id="KW-1185">Reference proteome</keyword>
<name>A0AAV4XNP3_CAEEX</name>
<feature type="compositionally biased region" description="Polar residues" evidence="1">
    <location>
        <begin position="14"/>
        <end position="52"/>
    </location>
</feature>
<dbReference type="EMBL" id="BPLR01000607">
    <property type="protein sequence ID" value="GIY96008.1"/>
    <property type="molecule type" value="Genomic_DNA"/>
</dbReference>
<organism evidence="2 3">
    <name type="scientific">Caerostris extrusa</name>
    <name type="common">Bark spider</name>
    <name type="synonym">Caerostris bankana</name>
    <dbReference type="NCBI Taxonomy" id="172846"/>
    <lineage>
        <taxon>Eukaryota</taxon>
        <taxon>Metazoa</taxon>
        <taxon>Ecdysozoa</taxon>
        <taxon>Arthropoda</taxon>
        <taxon>Chelicerata</taxon>
        <taxon>Arachnida</taxon>
        <taxon>Araneae</taxon>
        <taxon>Araneomorphae</taxon>
        <taxon>Entelegynae</taxon>
        <taxon>Araneoidea</taxon>
        <taxon>Araneidae</taxon>
        <taxon>Caerostris</taxon>
    </lineage>
</organism>
<dbReference type="AlphaFoldDB" id="A0AAV4XNP3"/>
<evidence type="ECO:0000313" key="2">
    <source>
        <dbReference type="EMBL" id="GIY96008.1"/>
    </source>
</evidence>
<feature type="compositionally biased region" description="Low complexity" evidence="1">
    <location>
        <begin position="58"/>
        <end position="71"/>
    </location>
</feature>
<gene>
    <name evidence="2" type="ORF">CEXT_404531</name>
</gene>
<protein>
    <submittedName>
        <fullName evidence="2">Uncharacterized protein</fullName>
    </submittedName>
</protein>
<reference evidence="2 3" key="1">
    <citation type="submission" date="2021-06" db="EMBL/GenBank/DDBJ databases">
        <title>Caerostris extrusa draft genome.</title>
        <authorList>
            <person name="Kono N."/>
            <person name="Arakawa K."/>
        </authorList>
    </citation>
    <scope>NUCLEOTIDE SEQUENCE [LARGE SCALE GENOMIC DNA]</scope>
</reference>
<comment type="caution">
    <text evidence="2">The sequence shown here is derived from an EMBL/GenBank/DDBJ whole genome shotgun (WGS) entry which is preliminary data.</text>
</comment>
<feature type="region of interest" description="Disordered" evidence="1">
    <location>
        <begin position="1"/>
        <end position="82"/>
    </location>
</feature>
<accession>A0AAV4XNP3</accession>
<dbReference type="Proteomes" id="UP001054945">
    <property type="component" value="Unassembled WGS sequence"/>
</dbReference>
<proteinExistence type="predicted"/>